<feature type="compositionally biased region" description="Basic and acidic residues" evidence="1">
    <location>
        <begin position="22"/>
        <end position="32"/>
    </location>
</feature>
<dbReference type="Proteomes" id="UP001062263">
    <property type="component" value="Chromosome"/>
</dbReference>
<keyword evidence="3" id="KW-1185">Reference proteome</keyword>
<protein>
    <submittedName>
        <fullName evidence="2">Uncharacterized protein</fullName>
    </submittedName>
</protein>
<name>A0ABM7ZDX4_9BACT</name>
<evidence type="ECO:0000256" key="1">
    <source>
        <dbReference type="SAM" id="MobiDB-lite"/>
    </source>
</evidence>
<gene>
    <name evidence="2" type="ORF">Abiwalacus_04290</name>
</gene>
<accession>A0ABM7ZDX4</accession>
<proteinExistence type="predicted"/>
<evidence type="ECO:0000313" key="2">
    <source>
        <dbReference type="EMBL" id="BDL42855.1"/>
    </source>
</evidence>
<reference evidence="2" key="1">
    <citation type="submission" date="2022-06" db="EMBL/GenBank/DDBJ databases">
        <title>Akkermansia biwalacus sp. nov., an anaerobic mucin-degrading bacterium isolated from human intestine.</title>
        <authorList>
            <person name="Kobayashi Y."/>
            <person name="Inoue S."/>
            <person name="Kawahara T."/>
            <person name="Kohda N."/>
        </authorList>
    </citation>
    <scope>NUCLEOTIDE SEQUENCE</scope>
    <source>
        <strain evidence="2">WON2089</strain>
    </source>
</reference>
<organism evidence="2 3">
    <name type="scientific">Akkermansia biwaensis</name>
    <dbReference type="NCBI Taxonomy" id="2946555"/>
    <lineage>
        <taxon>Bacteria</taxon>
        <taxon>Pseudomonadati</taxon>
        <taxon>Verrucomicrobiota</taxon>
        <taxon>Verrucomicrobiia</taxon>
        <taxon>Verrucomicrobiales</taxon>
        <taxon>Akkermansiaceae</taxon>
        <taxon>Akkermansia</taxon>
    </lineage>
</organism>
<dbReference type="RefSeq" id="WP_067571082.1">
    <property type="nucleotide sequence ID" value="NZ_AP025943.1"/>
</dbReference>
<evidence type="ECO:0000313" key="3">
    <source>
        <dbReference type="Proteomes" id="UP001062263"/>
    </source>
</evidence>
<sequence>METGRAAGYYTHSGDGSRSAKARFERFKERHSPSGSTASVSVTGEDGKKYEVDIEDPEAKARAARKAWEKRQGAKARTFVNQAEQDARAKISSREVEQKALLGAMQKLKLAVEAKKVDDILAGKLVEVLSRRVKQGTMSRMQAAEAIKYLIANNKVNVTLE</sequence>
<feature type="region of interest" description="Disordered" evidence="1">
    <location>
        <begin position="1"/>
        <end position="44"/>
    </location>
</feature>
<dbReference type="EMBL" id="AP025943">
    <property type="protein sequence ID" value="BDL42855.1"/>
    <property type="molecule type" value="Genomic_DNA"/>
</dbReference>
<feature type="compositionally biased region" description="Polar residues" evidence="1">
    <location>
        <begin position="33"/>
        <end position="42"/>
    </location>
</feature>